<feature type="transmembrane region" description="Helical" evidence="12">
    <location>
        <begin position="447"/>
        <end position="465"/>
    </location>
</feature>
<evidence type="ECO:0000256" key="3">
    <source>
        <dbReference type="ARBA" id="ARBA00022801"/>
    </source>
</evidence>
<dbReference type="GO" id="GO:0016787">
    <property type="term" value="F:hydrolase activity"/>
    <property type="evidence" value="ECO:0007669"/>
    <property type="project" value="UniProtKB-KW"/>
</dbReference>
<keyword evidence="3" id="KW-0378">Hydrolase</keyword>
<keyword evidence="6" id="KW-0119">Carbohydrate metabolism</keyword>
<dbReference type="PANTHER" id="PTHR16631:SF17">
    <property type="entry name" value="GLUCAN ENDO-1,3-BETA-GLUCOSIDASE BTGC"/>
    <property type="match status" value="1"/>
</dbReference>
<evidence type="ECO:0000256" key="8">
    <source>
        <dbReference type="ARBA" id="ARBA00023326"/>
    </source>
</evidence>
<evidence type="ECO:0000313" key="13">
    <source>
        <dbReference type="EMBL" id="SED77161.1"/>
    </source>
</evidence>
<dbReference type="Gene3D" id="3.20.20.80">
    <property type="entry name" value="Glycosidases"/>
    <property type="match status" value="1"/>
</dbReference>
<name>A0A1H5DE84_PSEAG</name>
<dbReference type="AlphaFoldDB" id="A0A1H5DE84"/>
<evidence type="ECO:0000313" key="14">
    <source>
        <dbReference type="Proteomes" id="UP000242849"/>
    </source>
</evidence>
<evidence type="ECO:0000256" key="10">
    <source>
        <dbReference type="ARBA" id="ARBA00042373"/>
    </source>
</evidence>
<evidence type="ECO:0000256" key="4">
    <source>
        <dbReference type="ARBA" id="ARBA00023136"/>
    </source>
</evidence>
<accession>A0A1H5DE84</accession>
<dbReference type="PANTHER" id="PTHR16631">
    <property type="entry name" value="GLUCAN 1,3-BETA-GLUCOSIDASE"/>
    <property type="match status" value="1"/>
</dbReference>
<evidence type="ECO:0000256" key="5">
    <source>
        <dbReference type="ARBA" id="ARBA00023180"/>
    </source>
</evidence>
<organism evidence="13 14">
    <name type="scientific">Pseudomonas anguilliseptica</name>
    <dbReference type="NCBI Taxonomy" id="53406"/>
    <lineage>
        <taxon>Bacteria</taxon>
        <taxon>Pseudomonadati</taxon>
        <taxon>Pseudomonadota</taxon>
        <taxon>Gammaproteobacteria</taxon>
        <taxon>Pseudomonadales</taxon>
        <taxon>Pseudomonadaceae</taxon>
        <taxon>Pseudomonas</taxon>
    </lineage>
</organism>
<proteinExistence type="predicted"/>
<dbReference type="GO" id="GO:0071555">
    <property type="term" value="P:cell wall organization"/>
    <property type="evidence" value="ECO:0007669"/>
    <property type="project" value="UniProtKB-KW"/>
</dbReference>
<keyword evidence="2" id="KW-1003">Cell membrane</keyword>
<keyword evidence="14" id="KW-1185">Reference proteome</keyword>
<dbReference type="GO" id="GO:0000272">
    <property type="term" value="P:polysaccharide catabolic process"/>
    <property type="evidence" value="ECO:0007669"/>
    <property type="project" value="UniProtKB-KW"/>
</dbReference>
<evidence type="ECO:0000256" key="11">
    <source>
        <dbReference type="ARBA" id="ARBA00043078"/>
    </source>
</evidence>
<evidence type="ECO:0000256" key="2">
    <source>
        <dbReference type="ARBA" id="ARBA00022475"/>
    </source>
</evidence>
<evidence type="ECO:0000256" key="12">
    <source>
        <dbReference type="SAM" id="Phobius"/>
    </source>
</evidence>
<keyword evidence="12" id="KW-0812">Transmembrane</keyword>
<dbReference type="InterPro" id="IPR017853">
    <property type="entry name" value="GH"/>
</dbReference>
<dbReference type="InterPro" id="IPR050732">
    <property type="entry name" value="Beta-glucan_modifiers"/>
</dbReference>
<sequence length="623" mass="67888">MPAISRFPAAPYVFACLLGLLGLLALFGLWFGIGQPVELADAATPTHKLQCASYTPFDKDQSPFDQPMQLRPERMEADLALLAERFECLRTYSVTGLEELPNMARKHGLKLIAGAWVSRNTADTAVEIAGLVKIANTNPDVVQAVIVGNEALLRKEVTPQQLVALLEQVKAQIEQPVTYADVWEFWLKHPEVAPAVDFITIHLLPYWEDNPAGIESALHEVAEVRQTFGNAYAPKDILIGETGWPSEGRQRETAVPSLVNQAKFIRGFVAMAEQNGWRYNLIEAFDQPWKRVSEGAVGGYWGLYDADRQDKSILAGSVSNLPHWPAWLTLSLALAAATLLLAGRPHSPRAALLLPLLAALGAGCIGLFAELTLVTSRYLGEWLWAGALLVLNLLVLAHAALLLSQQTGWRERLFNWLHSKGALWLALSGFAGAVMMLALVVDARYRSFPSAALLLPALVYLCRPVGGYRREAALLALLIGACIAPQLYQETLSNWQALGWALTCVLLVAALCRSVAACGLKRKLPDQALRGARTQRSSASTTANTARLALYNTKAGRAISNAGTARRLPQAPGRTNASTAQISAAQAKTRKWINQPRLARTWQANCCGASTHRPTHCAPSINW</sequence>
<comment type="subcellular location">
    <subcellularLocation>
        <location evidence="1">Cell membrane</location>
    </subcellularLocation>
</comment>
<evidence type="ECO:0000256" key="7">
    <source>
        <dbReference type="ARBA" id="ARBA00023316"/>
    </source>
</evidence>
<keyword evidence="7" id="KW-0961">Cell wall biogenesis/degradation</keyword>
<feature type="transmembrane region" description="Helical" evidence="12">
    <location>
        <begin position="472"/>
        <end position="488"/>
    </location>
</feature>
<feature type="transmembrane region" description="Helical" evidence="12">
    <location>
        <begin position="382"/>
        <end position="403"/>
    </location>
</feature>
<evidence type="ECO:0000256" key="1">
    <source>
        <dbReference type="ARBA" id="ARBA00004236"/>
    </source>
</evidence>
<feature type="transmembrane region" description="Helical" evidence="12">
    <location>
        <begin position="350"/>
        <end position="370"/>
    </location>
</feature>
<feature type="transmembrane region" description="Helical" evidence="12">
    <location>
        <begin position="423"/>
        <end position="441"/>
    </location>
</feature>
<keyword evidence="12" id="KW-1133">Transmembrane helix</keyword>
<feature type="transmembrane region" description="Helical" evidence="12">
    <location>
        <begin position="500"/>
        <end position="520"/>
    </location>
</feature>
<evidence type="ECO:0000256" key="9">
    <source>
        <dbReference type="ARBA" id="ARBA00037649"/>
    </source>
</evidence>
<dbReference type="EMBL" id="FNSC01000001">
    <property type="protein sequence ID" value="SED77161.1"/>
    <property type="molecule type" value="Genomic_DNA"/>
</dbReference>
<keyword evidence="5" id="KW-0325">Glycoprotein</keyword>
<dbReference type="SUPFAM" id="SSF51445">
    <property type="entry name" value="(Trans)glycosidases"/>
    <property type="match status" value="1"/>
</dbReference>
<keyword evidence="4 12" id="KW-0472">Membrane</keyword>
<gene>
    <name evidence="13" type="ORF">SAMN05421553_3296</name>
</gene>
<comment type="function">
    <text evidence="9">Glucanases play a role in cell expansion during growth, in cell-cell fusion during mating, and in spore release during sporulation. This enzyme may be involved in beta-glucan degradation. Active on laminarin and lichenan.</text>
</comment>
<evidence type="ECO:0000256" key="6">
    <source>
        <dbReference type="ARBA" id="ARBA00023277"/>
    </source>
</evidence>
<dbReference type="Proteomes" id="UP000242849">
    <property type="component" value="Unassembled WGS sequence"/>
</dbReference>
<dbReference type="STRING" id="53406.SAMN05421553_3296"/>
<keyword evidence="8" id="KW-0624">Polysaccharide degradation</keyword>
<feature type="transmembrane region" description="Helical" evidence="12">
    <location>
        <begin position="324"/>
        <end position="343"/>
    </location>
</feature>
<dbReference type="GO" id="GO:0005886">
    <property type="term" value="C:plasma membrane"/>
    <property type="evidence" value="ECO:0007669"/>
    <property type="project" value="UniProtKB-SubCell"/>
</dbReference>
<protein>
    <recommendedName>
        <fullName evidence="11">Endo-1,3-beta-glucanase btgC</fullName>
    </recommendedName>
    <alternativeName>
        <fullName evidence="10">Laminarinase btgC</fullName>
    </alternativeName>
</protein>
<reference evidence="14" key="1">
    <citation type="submission" date="2016-10" db="EMBL/GenBank/DDBJ databases">
        <authorList>
            <person name="Varghese N."/>
            <person name="Submissions S."/>
        </authorList>
    </citation>
    <scope>NUCLEOTIDE SEQUENCE [LARGE SCALE GENOMIC DNA]</scope>
    <source>
        <strain evidence="14">DSM 12111</strain>
    </source>
</reference>